<evidence type="ECO:0000259" key="16">
    <source>
        <dbReference type="Pfam" id="PF00425"/>
    </source>
</evidence>
<dbReference type="GO" id="GO:0046872">
    <property type="term" value="F:metal ion binding"/>
    <property type="evidence" value="ECO:0007669"/>
    <property type="project" value="UniProtKB-KW"/>
</dbReference>
<dbReference type="GO" id="GO:0000162">
    <property type="term" value="P:L-tryptophan biosynthetic process"/>
    <property type="evidence" value="ECO:0007669"/>
    <property type="project" value="UniProtKB-UniPathway"/>
</dbReference>
<feature type="domain" description="Chorismate-utilising enzyme C-terminal" evidence="16">
    <location>
        <begin position="228"/>
        <end position="480"/>
    </location>
</feature>
<evidence type="ECO:0000256" key="14">
    <source>
        <dbReference type="ARBA" id="ARBA00047683"/>
    </source>
</evidence>
<dbReference type="InterPro" id="IPR005801">
    <property type="entry name" value="ADC_synthase"/>
</dbReference>
<evidence type="ECO:0000256" key="3">
    <source>
        <dbReference type="ARBA" id="ARBA00009562"/>
    </source>
</evidence>
<dbReference type="EC" id="4.1.3.27" evidence="5 15"/>
<dbReference type="STRING" id="1122209.SAMN02745752_00975"/>
<dbReference type="EMBL" id="FPJW01000002">
    <property type="protein sequence ID" value="SFX24359.1"/>
    <property type="molecule type" value="Genomic_DNA"/>
</dbReference>
<evidence type="ECO:0000256" key="2">
    <source>
        <dbReference type="ARBA" id="ARBA00004873"/>
    </source>
</evidence>
<keyword evidence="8 15" id="KW-0479">Metal-binding</keyword>
<evidence type="ECO:0000313" key="19">
    <source>
        <dbReference type="Proteomes" id="UP000182350"/>
    </source>
</evidence>
<dbReference type="InterPro" id="IPR005256">
    <property type="entry name" value="Anth_synth_I_PabB"/>
</dbReference>
<evidence type="ECO:0000256" key="13">
    <source>
        <dbReference type="ARBA" id="ARBA00025634"/>
    </source>
</evidence>
<gene>
    <name evidence="15" type="primary">trpE</name>
    <name evidence="18" type="ORF">SAMN02745752_00975</name>
</gene>
<dbReference type="RefSeq" id="WP_072325199.1">
    <property type="nucleotide sequence ID" value="NZ_FPJW01000002.1"/>
</dbReference>
<dbReference type="InterPro" id="IPR006805">
    <property type="entry name" value="Anth_synth_I_N"/>
</dbReference>
<dbReference type="PANTHER" id="PTHR11236">
    <property type="entry name" value="AMINOBENZOATE/ANTHRANILATE SYNTHASE"/>
    <property type="match status" value="1"/>
</dbReference>
<dbReference type="InterPro" id="IPR015890">
    <property type="entry name" value="Chorismate_C"/>
</dbReference>
<keyword evidence="11 15" id="KW-0057">Aromatic amino acid biosynthesis</keyword>
<evidence type="ECO:0000256" key="7">
    <source>
        <dbReference type="ARBA" id="ARBA00022605"/>
    </source>
</evidence>
<evidence type="ECO:0000256" key="6">
    <source>
        <dbReference type="ARBA" id="ARBA00020653"/>
    </source>
</evidence>
<dbReference type="AlphaFoldDB" id="A0A1K1VH46"/>
<evidence type="ECO:0000256" key="1">
    <source>
        <dbReference type="ARBA" id="ARBA00001946"/>
    </source>
</evidence>
<evidence type="ECO:0000256" key="10">
    <source>
        <dbReference type="ARBA" id="ARBA00022842"/>
    </source>
</evidence>
<comment type="cofactor">
    <cofactor evidence="1 15">
        <name>Mg(2+)</name>
        <dbReference type="ChEBI" id="CHEBI:18420"/>
    </cofactor>
</comment>
<dbReference type="UniPathway" id="UPA00035">
    <property type="reaction ID" value="UER00040"/>
</dbReference>
<organism evidence="18 19">
    <name type="scientific">Marinospirillum alkaliphilum DSM 21637</name>
    <dbReference type="NCBI Taxonomy" id="1122209"/>
    <lineage>
        <taxon>Bacteria</taxon>
        <taxon>Pseudomonadati</taxon>
        <taxon>Pseudomonadota</taxon>
        <taxon>Gammaproteobacteria</taxon>
        <taxon>Oceanospirillales</taxon>
        <taxon>Oceanospirillaceae</taxon>
        <taxon>Marinospirillum</taxon>
    </lineage>
</organism>
<name>A0A1K1VH46_9GAMM</name>
<comment type="catalytic activity">
    <reaction evidence="14 15">
        <text>chorismate + L-glutamine = anthranilate + pyruvate + L-glutamate + H(+)</text>
        <dbReference type="Rhea" id="RHEA:21732"/>
        <dbReference type="ChEBI" id="CHEBI:15361"/>
        <dbReference type="ChEBI" id="CHEBI:15378"/>
        <dbReference type="ChEBI" id="CHEBI:16567"/>
        <dbReference type="ChEBI" id="CHEBI:29748"/>
        <dbReference type="ChEBI" id="CHEBI:29985"/>
        <dbReference type="ChEBI" id="CHEBI:58359"/>
        <dbReference type="EC" id="4.1.3.27"/>
    </reaction>
</comment>
<keyword evidence="9 15" id="KW-0822">Tryptophan biosynthesis</keyword>
<dbReference type="OrthoDB" id="9803598at2"/>
<sequence>MTPEHFAALAAQGYNRIPVARQVLADLDTPLSTYMKLAQTPYSYLLESVQGGEKWGRYSIIGLPCHERLEVHGHTFSLYHRHQQVSSETVADPLAAIEAFQQRYRVAPVEGLPRFTGGLVGYFGHDTIRYIEPRLADSAAARRMADPLQVPDILLMVSEDVVVFDNLSGKLQLITHADPTQPDALEQAHERLEALEIQLRTATLNTTSPGTGRAAVEESDFHSGFTEAGFKQAVDQIKEYILSGDIMQCVLSQRMSLPFRAQSLDLYRALRCLNPSPYMFHLHLDDFQVVGSSPEILARLEDGEVTVRPIAGTRKRGQTPEEDLALEQELLADPKECAEHLMLIDLGRNDVGRIATTGSVKVTDSMTIERYSHVMHIVSNVVGQLKPELNAMDVLRATFPAGTLSGAPKIRALEILDQLEPVKRGVYGGAVGYLGWYGNMDTAIAIRTAVIKEGQLHIQAGAGVVADSVPQLEWEETLNKGRAVFRAVAMAERGLDNLEG</sequence>
<evidence type="ECO:0000256" key="5">
    <source>
        <dbReference type="ARBA" id="ARBA00012266"/>
    </source>
</evidence>
<comment type="subunit">
    <text evidence="4 15">Heterotetramer consisting of two non-identical subunits: a beta subunit (TrpG) and a large alpha subunit (TrpE).</text>
</comment>
<dbReference type="InterPro" id="IPR019999">
    <property type="entry name" value="Anth_synth_I-like"/>
</dbReference>
<dbReference type="Gene3D" id="3.60.120.10">
    <property type="entry name" value="Anthranilate synthase"/>
    <property type="match status" value="1"/>
</dbReference>
<evidence type="ECO:0000259" key="17">
    <source>
        <dbReference type="Pfam" id="PF04715"/>
    </source>
</evidence>
<comment type="similarity">
    <text evidence="3 15">Belongs to the anthranilate synthase component I family.</text>
</comment>
<dbReference type="Pfam" id="PF04715">
    <property type="entry name" value="Anth_synt_I_N"/>
    <property type="match status" value="1"/>
</dbReference>
<dbReference type="Pfam" id="PF00425">
    <property type="entry name" value="Chorismate_bind"/>
    <property type="match status" value="1"/>
</dbReference>
<comment type="function">
    <text evidence="13 15">Part of a heterotetrameric complex that catalyzes the two-step biosynthesis of anthranilate, an intermediate in the biosynthesis of L-tryptophan. In the first step, the glutamine-binding beta subunit (TrpG) of anthranilate synthase (AS) provides the glutamine amidotransferase activity which generates ammonia as a substrate that, along with chorismate, is used in the second step, catalyzed by the large alpha subunit of AS (TrpE) to produce anthranilate. In the absence of TrpG, TrpE can synthesize anthranilate directly from chorismate and high concentrations of ammonia.</text>
</comment>
<dbReference type="Proteomes" id="UP000182350">
    <property type="component" value="Unassembled WGS sequence"/>
</dbReference>
<keyword evidence="10 15" id="KW-0460">Magnesium</keyword>
<evidence type="ECO:0000313" key="18">
    <source>
        <dbReference type="EMBL" id="SFX24359.1"/>
    </source>
</evidence>
<comment type="pathway">
    <text evidence="2 15">Amino-acid biosynthesis; L-tryptophan biosynthesis; L-tryptophan from chorismate: step 1/5.</text>
</comment>
<reference evidence="18 19" key="1">
    <citation type="submission" date="2016-11" db="EMBL/GenBank/DDBJ databases">
        <authorList>
            <person name="Jaros S."/>
            <person name="Januszkiewicz K."/>
            <person name="Wedrychowicz H."/>
        </authorList>
    </citation>
    <scope>NUCLEOTIDE SEQUENCE [LARGE SCALE GENOMIC DNA]</scope>
    <source>
        <strain evidence="18 19">DSM 21637</strain>
    </source>
</reference>
<evidence type="ECO:0000256" key="15">
    <source>
        <dbReference type="RuleBase" id="RU364045"/>
    </source>
</evidence>
<accession>A0A1K1VH46</accession>
<proteinExistence type="inferred from homology"/>
<keyword evidence="12 15" id="KW-0456">Lyase</keyword>
<evidence type="ECO:0000256" key="4">
    <source>
        <dbReference type="ARBA" id="ARBA00011575"/>
    </source>
</evidence>
<evidence type="ECO:0000256" key="12">
    <source>
        <dbReference type="ARBA" id="ARBA00023239"/>
    </source>
</evidence>
<evidence type="ECO:0000256" key="8">
    <source>
        <dbReference type="ARBA" id="ARBA00022723"/>
    </source>
</evidence>
<dbReference type="PANTHER" id="PTHR11236:SF48">
    <property type="entry name" value="ISOCHORISMATE SYNTHASE MENF"/>
    <property type="match status" value="1"/>
</dbReference>
<keyword evidence="19" id="KW-1185">Reference proteome</keyword>
<feature type="domain" description="Anthranilate synthase component I N-terminal" evidence="17">
    <location>
        <begin position="26"/>
        <end position="172"/>
    </location>
</feature>
<protein>
    <recommendedName>
        <fullName evidence="6 15">Anthranilate synthase component 1</fullName>
        <ecNumber evidence="5 15">4.1.3.27</ecNumber>
    </recommendedName>
</protein>
<dbReference type="GO" id="GO:0004049">
    <property type="term" value="F:anthranilate synthase activity"/>
    <property type="evidence" value="ECO:0007669"/>
    <property type="project" value="UniProtKB-EC"/>
</dbReference>
<dbReference type="SUPFAM" id="SSF56322">
    <property type="entry name" value="ADC synthase"/>
    <property type="match status" value="1"/>
</dbReference>
<evidence type="ECO:0000256" key="11">
    <source>
        <dbReference type="ARBA" id="ARBA00023141"/>
    </source>
</evidence>
<dbReference type="NCBIfam" id="TIGR00564">
    <property type="entry name" value="trpE_most"/>
    <property type="match status" value="1"/>
</dbReference>
<dbReference type="PRINTS" id="PR00095">
    <property type="entry name" value="ANTSNTHASEI"/>
</dbReference>
<keyword evidence="7 15" id="KW-0028">Amino-acid biosynthesis</keyword>
<evidence type="ECO:0000256" key="9">
    <source>
        <dbReference type="ARBA" id="ARBA00022822"/>
    </source>
</evidence>